<dbReference type="OrthoDB" id="1911656at2759"/>
<evidence type="ECO:0000313" key="3">
    <source>
        <dbReference type="Proteomes" id="UP000734854"/>
    </source>
</evidence>
<name>A0A8J5HKB6_ZINOF</name>
<feature type="compositionally biased region" description="Basic and acidic residues" evidence="1">
    <location>
        <begin position="20"/>
        <end position="35"/>
    </location>
</feature>
<dbReference type="AlphaFoldDB" id="A0A8J5HKB6"/>
<dbReference type="Pfam" id="PF07891">
    <property type="entry name" value="DUF1666"/>
    <property type="match status" value="1"/>
</dbReference>
<feature type="region of interest" description="Disordered" evidence="1">
    <location>
        <begin position="20"/>
        <end position="59"/>
    </location>
</feature>
<sequence>MEFLKSIRFPIFGKLRWRKDTDRERDQSSEPKEDTLDATPKLAASDRVSEEGEDEDDDDFITNEVKRRLEQLRKNSFLVLIPEEEFLEGEEEEETSSSGSKELDMGDAYPSFEFEKMYHEYTERMLFFDQYITKHFKEPAWLGTPSQSLRPTPKKMVLGLSNISLKRQDEHTKEYELEQLDQDDPCQNLEVAYVAQVSLTWEALYCQYMQLNRRIIWQPEHCGSYGYAAQAFQQFQVLLQRFIENEPFDQGSRVEIYAHSRGLHSKFLQVPNFLDLEKKENLDDYWDEPVPASVLIKIMGDCILTFLHFLKIDKKKPSSFFSTHSARGSPQQVQASLVKDMKVKELFKRKKAWKKKAWPSTMEEVDFLFALIDIKVVSRVLRMAHLSKEQLSWCEAKMSKLDLSNSKLCRDGFPLLFPC</sequence>
<keyword evidence="3" id="KW-1185">Reference proteome</keyword>
<evidence type="ECO:0000313" key="2">
    <source>
        <dbReference type="EMBL" id="KAG6520878.1"/>
    </source>
</evidence>
<dbReference type="PANTHER" id="PTHR46702">
    <property type="entry name" value="DNA LIGASE (DUF1666)-RELATED"/>
    <property type="match status" value="1"/>
</dbReference>
<organism evidence="2 3">
    <name type="scientific">Zingiber officinale</name>
    <name type="common">Ginger</name>
    <name type="synonym">Amomum zingiber</name>
    <dbReference type="NCBI Taxonomy" id="94328"/>
    <lineage>
        <taxon>Eukaryota</taxon>
        <taxon>Viridiplantae</taxon>
        <taxon>Streptophyta</taxon>
        <taxon>Embryophyta</taxon>
        <taxon>Tracheophyta</taxon>
        <taxon>Spermatophyta</taxon>
        <taxon>Magnoliopsida</taxon>
        <taxon>Liliopsida</taxon>
        <taxon>Zingiberales</taxon>
        <taxon>Zingiberaceae</taxon>
        <taxon>Zingiber</taxon>
    </lineage>
</organism>
<evidence type="ECO:0000256" key="1">
    <source>
        <dbReference type="SAM" id="MobiDB-lite"/>
    </source>
</evidence>
<proteinExistence type="predicted"/>
<dbReference type="InterPro" id="IPR012870">
    <property type="entry name" value="DUF1666"/>
</dbReference>
<feature type="region of interest" description="Disordered" evidence="1">
    <location>
        <begin position="85"/>
        <end position="104"/>
    </location>
</feature>
<feature type="compositionally biased region" description="Acidic residues" evidence="1">
    <location>
        <begin position="85"/>
        <end position="95"/>
    </location>
</feature>
<dbReference type="EMBL" id="JACMSC010000005">
    <property type="protein sequence ID" value="KAG6520878.1"/>
    <property type="molecule type" value="Genomic_DNA"/>
</dbReference>
<gene>
    <name evidence="2" type="ORF">ZIOFF_017940</name>
</gene>
<reference evidence="2 3" key="1">
    <citation type="submission" date="2020-08" db="EMBL/GenBank/DDBJ databases">
        <title>Plant Genome Project.</title>
        <authorList>
            <person name="Zhang R.-G."/>
        </authorList>
    </citation>
    <scope>NUCLEOTIDE SEQUENCE [LARGE SCALE GENOMIC DNA]</scope>
    <source>
        <tissue evidence="2">Rhizome</tissue>
    </source>
</reference>
<comment type="caution">
    <text evidence="2">The sequence shown here is derived from an EMBL/GenBank/DDBJ whole genome shotgun (WGS) entry which is preliminary data.</text>
</comment>
<evidence type="ECO:0008006" key="4">
    <source>
        <dbReference type="Google" id="ProtNLM"/>
    </source>
</evidence>
<protein>
    <recommendedName>
        <fullName evidence="4">Ribosomal protein L34Ae</fullName>
    </recommendedName>
</protein>
<accession>A0A8J5HKB6</accession>
<dbReference type="PANTHER" id="PTHR46702:SF1">
    <property type="entry name" value="DUF1666 FAMILY PROTEIN (DUF1666)"/>
    <property type="match status" value="1"/>
</dbReference>
<dbReference type="Proteomes" id="UP000734854">
    <property type="component" value="Unassembled WGS sequence"/>
</dbReference>